<comment type="similarity">
    <text evidence="1">Belongs to the sulfatase family.</text>
</comment>
<dbReference type="EMBL" id="WESC01000006">
    <property type="protein sequence ID" value="KAB7740573.1"/>
    <property type="molecule type" value="Genomic_DNA"/>
</dbReference>
<feature type="domain" description="Sulfatase N-terminal" evidence="5">
    <location>
        <begin position="36"/>
        <end position="448"/>
    </location>
</feature>
<dbReference type="AlphaFoldDB" id="A0A6N6VIC9"/>
<evidence type="ECO:0000256" key="4">
    <source>
        <dbReference type="ARBA" id="ARBA00022837"/>
    </source>
</evidence>
<dbReference type="SUPFAM" id="SSF53649">
    <property type="entry name" value="Alkaline phosphatase-like"/>
    <property type="match status" value="1"/>
</dbReference>
<keyword evidence="3 6" id="KW-0378">Hydrolase</keyword>
<organism evidence="6 7">
    <name type="scientific">Parvibaculum sedimenti</name>
    <dbReference type="NCBI Taxonomy" id="2608632"/>
    <lineage>
        <taxon>Bacteria</taxon>
        <taxon>Pseudomonadati</taxon>
        <taxon>Pseudomonadota</taxon>
        <taxon>Alphaproteobacteria</taxon>
        <taxon>Hyphomicrobiales</taxon>
        <taxon>Parvibaculaceae</taxon>
        <taxon>Parvibaculum</taxon>
    </lineage>
</organism>
<protein>
    <submittedName>
        <fullName evidence="6">Sulfatase-like hydrolase/transferase</fullName>
    </submittedName>
</protein>
<reference evidence="6 7" key="1">
    <citation type="submission" date="2019-09" db="EMBL/GenBank/DDBJ databases">
        <title>Parvibaculum sedimenti sp. nov., isolated from sediment.</title>
        <authorList>
            <person name="Wang Y."/>
        </authorList>
    </citation>
    <scope>NUCLEOTIDE SEQUENCE [LARGE SCALE GENOMIC DNA]</scope>
    <source>
        <strain evidence="6 7">HXT-9</strain>
    </source>
</reference>
<keyword evidence="2" id="KW-0479">Metal-binding</keyword>
<dbReference type="PROSITE" id="PS00523">
    <property type="entry name" value="SULFATASE_1"/>
    <property type="match status" value="1"/>
</dbReference>
<dbReference type="Pfam" id="PF00884">
    <property type="entry name" value="Sulfatase"/>
    <property type="match status" value="1"/>
</dbReference>
<dbReference type="PANTHER" id="PTHR42693">
    <property type="entry name" value="ARYLSULFATASE FAMILY MEMBER"/>
    <property type="match status" value="1"/>
</dbReference>
<dbReference type="InterPro" id="IPR050738">
    <property type="entry name" value="Sulfatase"/>
</dbReference>
<dbReference type="InterPro" id="IPR017850">
    <property type="entry name" value="Alkaline_phosphatase_core_sf"/>
</dbReference>
<proteinExistence type="inferred from homology"/>
<keyword evidence="4" id="KW-0106">Calcium</keyword>
<gene>
    <name evidence="6" type="ORF">F2P47_08585</name>
</gene>
<evidence type="ECO:0000256" key="2">
    <source>
        <dbReference type="ARBA" id="ARBA00022723"/>
    </source>
</evidence>
<accession>A0A6N6VIC9</accession>
<keyword evidence="7" id="KW-1185">Reference proteome</keyword>
<evidence type="ECO:0000259" key="5">
    <source>
        <dbReference type="Pfam" id="PF00884"/>
    </source>
</evidence>
<comment type="caution">
    <text evidence="6">The sequence shown here is derived from an EMBL/GenBank/DDBJ whole genome shotgun (WGS) entry which is preliminary data.</text>
</comment>
<dbReference type="GO" id="GO:0046872">
    <property type="term" value="F:metal ion binding"/>
    <property type="evidence" value="ECO:0007669"/>
    <property type="project" value="UniProtKB-KW"/>
</dbReference>
<dbReference type="Gene3D" id="3.30.1120.10">
    <property type="match status" value="1"/>
</dbReference>
<dbReference type="GO" id="GO:0016740">
    <property type="term" value="F:transferase activity"/>
    <property type="evidence" value="ECO:0007669"/>
    <property type="project" value="UniProtKB-KW"/>
</dbReference>
<evidence type="ECO:0000256" key="3">
    <source>
        <dbReference type="ARBA" id="ARBA00022801"/>
    </source>
</evidence>
<dbReference type="GO" id="GO:0016787">
    <property type="term" value="F:hydrolase activity"/>
    <property type="evidence" value="ECO:0007669"/>
    <property type="project" value="UniProtKB-KW"/>
</dbReference>
<dbReference type="Gene3D" id="3.40.720.10">
    <property type="entry name" value="Alkaline Phosphatase, subunit A"/>
    <property type="match status" value="1"/>
</dbReference>
<evidence type="ECO:0000313" key="6">
    <source>
        <dbReference type="EMBL" id="KAB7740573.1"/>
    </source>
</evidence>
<dbReference type="RefSeq" id="WP_152215936.1">
    <property type="nucleotide sequence ID" value="NZ_WESC01000006.1"/>
</dbReference>
<evidence type="ECO:0000256" key="1">
    <source>
        <dbReference type="ARBA" id="ARBA00008779"/>
    </source>
</evidence>
<evidence type="ECO:0000313" key="7">
    <source>
        <dbReference type="Proteomes" id="UP000468901"/>
    </source>
</evidence>
<name>A0A6N6VIC9_9HYPH</name>
<keyword evidence="6" id="KW-0808">Transferase</keyword>
<dbReference type="Proteomes" id="UP000468901">
    <property type="component" value="Unassembled WGS sequence"/>
</dbReference>
<dbReference type="InterPro" id="IPR024607">
    <property type="entry name" value="Sulfatase_CS"/>
</dbReference>
<dbReference type="PANTHER" id="PTHR42693:SF43">
    <property type="entry name" value="BLL2667 PROTEIN"/>
    <property type="match status" value="1"/>
</dbReference>
<dbReference type="InterPro" id="IPR000917">
    <property type="entry name" value="Sulfatase_N"/>
</dbReference>
<sequence>MTYKHPSGEEFGGVIGRTVNESTPWWPEPKLKPGSPNVVMVVLDDTGFSHFGCYGSSIATPNIDAVAAKGARFTGFHTTALCSPTRACLLTGRNHHAVGMRGISNFDTGFPNMRGSIPKSAATLAEILRDQGYATFATGKWHLAPMSECSAAGPFTNWPLQKGFDRYYGFLQGETDQFHPELTHDNHFVDVPKGVEEGYHFSEDAVDRASGMVRDLTSLVPEKPFFLYLAFGAMHAPHQAPQSYLDKYRGKFDAGWDVVRAEWFERQKALGIIPPETKLAPRNPGVKPWEELTANEKAFACRLQEAFAAMLEHTDAQIGRLIDFLKGIGQWENTIFMVLSDNGASQEGGQTGVLDEMKWFNLMQEDVNAAVERLDDIGGPNSHCNIPWGWAQVGNTPLKWYKQNTHGGGVRDPLVMHFPKGLEAPGAIRAQFCHAIDIAPTVLDIIGIPSPDVVAGVPQMPVHGVSLKPALKDPKAAIPRGPQMFEMLGHRGIWKDGWKAVTHHENGTPFDEDKWELYKLSEDFSEYNDLAEREPGRLKEMIDLWWAEAERHGALPLDDRGAFALFAASRRPGMPTSRGHFVYYPPVSHIVSDACPPVARGWKMAADLDHPASGGDGALVSRGSINSGFVLYIKNGRPHFDYNAFHEHTLLVGDAALAPGRHKVELHVTRRQDGGGDVSLLVDGAEVAHGSIQKLLFLISSLGMDIGRSVAPVNSDYAEPFKYGGKIHTVTFDIPPLELRGEAVAQVRAAEAQQ</sequence>
<dbReference type="CDD" id="cd16025">
    <property type="entry name" value="PAS_like"/>
    <property type="match status" value="1"/>
</dbReference>